<dbReference type="InterPro" id="IPR016187">
    <property type="entry name" value="CTDL_fold"/>
</dbReference>
<feature type="domain" description="C-type lectin" evidence="3">
    <location>
        <begin position="30"/>
        <end position="144"/>
    </location>
</feature>
<comment type="caution">
    <text evidence="4">The sequence shown here is derived from an EMBL/GenBank/DDBJ whole genome shotgun (WGS) entry which is preliminary data.</text>
</comment>
<dbReference type="InterPro" id="IPR001304">
    <property type="entry name" value="C-type_lectin-like"/>
</dbReference>
<dbReference type="SMART" id="SM00034">
    <property type="entry name" value="CLECT"/>
    <property type="match status" value="1"/>
</dbReference>
<feature type="chain" id="PRO_5033033114" description="C-type lectin domain-containing protein" evidence="2">
    <location>
        <begin position="25"/>
        <end position="145"/>
    </location>
</feature>
<dbReference type="PROSITE" id="PS00615">
    <property type="entry name" value="C_TYPE_LECTIN_1"/>
    <property type="match status" value="1"/>
</dbReference>
<dbReference type="EMBL" id="JAACXV010013270">
    <property type="protein sequence ID" value="KAF7273834.1"/>
    <property type="molecule type" value="Genomic_DNA"/>
</dbReference>
<evidence type="ECO:0000313" key="5">
    <source>
        <dbReference type="Proteomes" id="UP000625711"/>
    </source>
</evidence>
<accession>A0A834I4K0</accession>
<sequence length="145" mass="16937">MANFATVATIISFVLLNTLTVVSSCNTTKFILSTEKETFFDAYRKCLQIGFKPLEIVLEEDAKCVGDKLRNHTINHWWIFATNLGDYVNYYWLHTGKPLIYTQFESEQPNNPRNENCLVMYSKASPNPVWHDFPCDSKFRYICKY</sequence>
<dbReference type="Proteomes" id="UP000625711">
    <property type="component" value="Unassembled WGS sequence"/>
</dbReference>
<reference evidence="4" key="1">
    <citation type="submission" date="2020-08" db="EMBL/GenBank/DDBJ databases">
        <title>Genome sequencing and assembly of the red palm weevil Rhynchophorus ferrugineus.</title>
        <authorList>
            <person name="Dias G.B."/>
            <person name="Bergman C.M."/>
            <person name="Manee M."/>
        </authorList>
    </citation>
    <scope>NUCLEOTIDE SEQUENCE</scope>
    <source>
        <strain evidence="4">AA-2017</strain>
        <tissue evidence="4">Whole larva</tissue>
    </source>
</reference>
<evidence type="ECO:0000256" key="2">
    <source>
        <dbReference type="SAM" id="SignalP"/>
    </source>
</evidence>
<name>A0A834I4K0_RHYFE</name>
<dbReference type="SUPFAM" id="SSF56436">
    <property type="entry name" value="C-type lectin-like"/>
    <property type="match status" value="1"/>
</dbReference>
<dbReference type="Pfam" id="PF00059">
    <property type="entry name" value="Lectin_C"/>
    <property type="match status" value="1"/>
</dbReference>
<protein>
    <recommendedName>
        <fullName evidence="3">C-type lectin domain-containing protein</fullName>
    </recommendedName>
</protein>
<proteinExistence type="predicted"/>
<keyword evidence="5" id="KW-1185">Reference proteome</keyword>
<dbReference type="OrthoDB" id="7962197at2759"/>
<dbReference type="CDD" id="cd00037">
    <property type="entry name" value="CLECT"/>
    <property type="match status" value="1"/>
</dbReference>
<evidence type="ECO:0000259" key="3">
    <source>
        <dbReference type="PROSITE" id="PS50041"/>
    </source>
</evidence>
<evidence type="ECO:0000256" key="1">
    <source>
        <dbReference type="ARBA" id="ARBA00023157"/>
    </source>
</evidence>
<dbReference type="AlphaFoldDB" id="A0A834I4K0"/>
<dbReference type="Gene3D" id="3.10.100.10">
    <property type="entry name" value="Mannose-Binding Protein A, subunit A"/>
    <property type="match status" value="1"/>
</dbReference>
<evidence type="ECO:0000313" key="4">
    <source>
        <dbReference type="EMBL" id="KAF7273834.1"/>
    </source>
</evidence>
<keyword evidence="1" id="KW-1015">Disulfide bond</keyword>
<organism evidence="4 5">
    <name type="scientific">Rhynchophorus ferrugineus</name>
    <name type="common">Red palm weevil</name>
    <name type="synonym">Curculio ferrugineus</name>
    <dbReference type="NCBI Taxonomy" id="354439"/>
    <lineage>
        <taxon>Eukaryota</taxon>
        <taxon>Metazoa</taxon>
        <taxon>Ecdysozoa</taxon>
        <taxon>Arthropoda</taxon>
        <taxon>Hexapoda</taxon>
        <taxon>Insecta</taxon>
        <taxon>Pterygota</taxon>
        <taxon>Neoptera</taxon>
        <taxon>Endopterygota</taxon>
        <taxon>Coleoptera</taxon>
        <taxon>Polyphaga</taxon>
        <taxon>Cucujiformia</taxon>
        <taxon>Curculionidae</taxon>
        <taxon>Dryophthorinae</taxon>
        <taxon>Rhynchophorus</taxon>
    </lineage>
</organism>
<keyword evidence="2" id="KW-0732">Signal</keyword>
<dbReference type="PROSITE" id="PS50041">
    <property type="entry name" value="C_TYPE_LECTIN_2"/>
    <property type="match status" value="1"/>
</dbReference>
<gene>
    <name evidence="4" type="ORF">GWI33_013465</name>
</gene>
<dbReference type="InterPro" id="IPR018378">
    <property type="entry name" value="C-type_lectin_CS"/>
</dbReference>
<feature type="signal peptide" evidence="2">
    <location>
        <begin position="1"/>
        <end position="24"/>
    </location>
</feature>
<dbReference type="InterPro" id="IPR016186">
    <property type="entry name" value="C-type_lectin-like/link_sf"/>
</dbReference>